<evidence type="ECO:0000256" key="1">
    <source>
        <dbReference type="SAM" id="MobiDB-lite"/>
    </source>
</evidence>
<gene>
    <name evidence="2" type="ORF">K7X08_028633</name>
</gene>
<dbReference type="AlphaFoldDB" id="A0A9Q1LT82"/>
<name>A0A9Q1LT82_9SOLA</name>
<organism evidence="2 3">
    <name type="scientific">Anisodus acutangulus</name>
    <dbReference type="NCBI Taxonomy" id="402998"/>
    <lineage>
        <taxon>Eukaryota</taxon>
        <taxon>Viridiplantae</taxon>
        <taxon>Streptophyta</taxon>
        <taxon>Embryophyta</taxon>
        <taxon>Tracheophyta</taxon>
        <taxon>Spermatophyta</taxon>
        <taxon>Magnoliopsida</taxon>
        <taxon>eudicotyledons</taxon>
        <taxon>Gunneridae</taxon>
        <taxon>Pentapetalae</taxon>
        <taxon>asterids</taxon>
        <taxon>lamiids</taxon>
        <taxon>Solanales</taxon>
        <taxon>Solanaceae</taxon>
        <taxon>Solanoideae</taxon>
        <taxon>Hyoscyameae</taxon>
        <taxon>Anisodus</taxon>
    </lineage>
</organism>
<evidence type="ECO:0000313" key="3">
    <source>
        <dbReference type="Proteomes" id="UP001152561"/>
    </source>
</evidence>
<protein>
    <submittedName>
        <fullName evidence="2">Uncharacterized protein</fullName>
    </submittedName>
</protein>
<accession>A0A9Q1LT82</accession>
<evidence type="ECO:0000313" key="2">
    <source>
        <dbReference type="EMBL" id="KAJ8544122.1"/>
    </source>
</evidence>
<feature type="compositionally biased region" description="Basic and acidic residues" evidence="1">
    <location>
        <begin position="52"/>
        <end position="61"/>
    </location>
</feature>
<sequence length="118" mass="12691">MNDVGESSVGGSGKSLGKDLNPKAQEYTPIRKEQTVEGEVLVEPVIIEEQLQAERSKEEQSHVSSSSFSTRGKEPTPAKKTPNSTKDWLKKAFNISSLNQACVEVPASSATSGGEKKK</sequence>
<feature type="region of interest" description="Disordered" evidence="1">
    <location>
        <begin position="1"/>
        <end position="35"/>
    </location>
</feature>
<comment type="caution">
    <text evidence="2">The sequence shown here is derived from an EMBL/GenBank/DDBJ whole genome shotgun (WGS) entry which is preliminary data.</text>
</comment>
<dbReference type="Proteomes" id="UP001152561">
    <property type="component" value="Unassembled WGS sequence"/>
</dbReference>
<keyword evidence="3" id="KW-1185">Reference proteome</keyword>
<feature type="region of interest" description="Disordered" evidence="1">
    <location>
        <begin position="51"/>
        <end position="87"/>
    </location>
</feature>
<proteinExistence type="predicted"/>
<reference evidence="3" key="1">
    <citation type="journal article" date="2023" name="Proc. Natl. Acad. Sci. U.S.A.">
        <title>Genomic and structural basis for evolution of tropane alkaloid biosynthesis.</title>
        <authorList>
            <person name="Wanga Y.-J."/>
            <person name="Taina T."/>
            <person name="Yua J.-Y."/>
            <person name="Lia J."/>
            <person name="Xua B."/>
            <person name="Chenc J."/>
            <person name="D'Auriad J.C."/>
            <person name="Huanga J.-P."/>
            <person name="Huanga S.-X."/>
        </authorList>
    </citation>
    <scope>NUCLEOTIDE SEQUENCE [LARGE SCALE GENOMIC DNA]</scope>
    <source>
        <strain evidence="3">cv. KIB-2019</strain>
    </source>
</reference>
<dbReference type="EMBL" id="JAJAGQ010000014">
    <property type="protein sequence ID" value="KAJ8544122.1"/>
    <property type="molecule type" value="Genomic_DNA"/>
</dbReference>